<keyword evidence="1" id="KW-0813">Transport</keyword>
<dbReference type="AlphaFoldDB" id="A0A9D9DJD0"/>
<dbReference type="Gene3D" id="3.40.50.300">
    <property type="entry name" value="P-loop containing nucleotide triphosphate hydrolases"/>
    <property type="match status" value="1"/>
</dbReference>
<comment type="caution">
    <text evidence="5">The sequence shown here is derived from an EMBL/GenBank/DDBJ whole genome shotgun (WGS) entry which is preliminary data.</text>
</comment>
<evidence type="ECO:0000313" key="5">
    <source>
        <dbReference type="EMBL" id="MBO8427225.1"/>
    </source>
</evidence>
<name>A0A9D9DJD0_9BACL</name>
<dbReference type="InterPro" id="IPR051782">
    <property type="entry name" value="ABC_Transporter_VariousFunc"/>
</dbReference>
<proteinExistence type="predicted"/>
<dbReference type="PANTHER" id="PTHR42939">
    <property type="entry name" value="ABC TRANSPORTER ATP-BINDING PROTEIN ALBC-RELATED"/>
    <property type="match status" value="1"/>
</dbReference>
<dbReference type="GO" id="GO:0005524">
    <property type="term" value="F:ATP binding"/>
    <property type="evidence" value="ECO:0007669"/>
    <property type="project" value="UniProtKB-KW"/>
</dbReference>
<feature type="domain" description="ABC transporter" evidence="4">
    <location>
        <begin position="36"/>
        <end position="267"/>
    </location>
</feature>
<accession>A0A9D9DJD0</accession>
<dbReference type="GO" id="GO:0016887">
    <property type="term" value="F:ATP hydrolysis activity"/>
    <property type="evidence" value="ECO:0007669"/>
    <property type="project" value="InterPro"/>
</dbReference>
<dbReference type="EMBL" id="JADIMY010000028">
    <property type="protein sequence ID" value="MBO8427225.1"/>
    <property type="molecule type" value="Genomic_DNA"/>
</dbReference>
<dbReference type="InterPro" id="IPR003593">
    <property type="entry name" value="AAA+_ATPase"/>
</dbReference>
<dbReference type="Pfam" id="PF00005">
    <property type="entry name" value="ABC_tran"/>
    <property type="match status" value="1"/>
</dbReference>
<dbReference type="CDD" id="cd03230">
    <property type="entry name" value="ABC_DR_subfamily_A"/>
    <property type="match status" value="1"/>
</dbReference>
<reference evidence="5" key="1">
    <citation type="submission" date="2020-10" db="EMBL/GenBank/DDBJ databases">
        <authorList>
            <person name="Gilroy R."/>
        </authorList>
    </citation>
    <scope>NUCLEOTIDE SEQUENCE</scope>
    <source>
        <strain evidence="5">11159</strain>
    </source>
</reference>
<dbReference type="PANTHER" id="PTHR42939:SF1">
    <property type="entry name" value="ABC TRANSPORTER ATP-BINDING PROTEIN ALBC-RELATED"/>
    <property type="match status" value="1"/>
</dbReference>
<evidence type="ECO:0000256" key="3">
    <source>
        <dbReference type="ARBA" id="ARBA00022840"/>
    </source>
</evidence>
<dbReference type="SUPFAM" id="SSF52540">
    <property type="entry name" value="P-loop containing nucleoside triphosphate hydrolases"/>
    <property type="match status" value="1"/>
</dbReference>
<organism evidence="5 6">
    <name type="scientific">Candidatus Onthovivens merdipullorum</name>
    <dbReference type="NCBI Taxonomy" id="2840889"/>
    <lineage>
        <taxon>Bacteria</taxon>
        <taxon>Bacillati</taxon>
        <taxon>Bacillota</taxon>
        <taxon>Bacilli</taxon>
        <taxon>Bacillales</taxon>
        <taxon>Candidatus Onthovivens</taxon>
    </lineage>
</organism>
<dbReference type="InterPro" id="IPR003439">
    <property type="entry name" value="ABC_transporter-like_ATP-bd"/>
</dbReference>
<protein>
    <submittedName>
        <fullName evidence="5">ABC transporter ATP-binding protein</fullName>
    </submittedName>
</protein>
<evidence type="ECO:0000256" key="2">
    <source>
        <dbReference type="ARBA" id="ARBA00022741"/>
    </source>
</evidence>
<keyword evidence="3 5" id="KW-0067">ATP-binding</keyword>
<dbReference type="Proteomes" id="UP000823613">
    <property type="component" value="Unassembled WGS sequence"/>
</dbReference>
<dbReference type="InterPro" id="IPR027417">
    <property type="entry name" value="P-loop_NTPase"/>
</dbReference>
<keyword evidence="2" id="KW-0547">Nucleotide-binding</keyword>
<gene>
    <name evidence="5" type="ORF">IAC58_01535</name>
</gene>
<evidence type="ECO:0000313" key="6">
    <source>
        <dbReference type="Proteomes" id="UP000823613"/>
    </source>
</evidence>
<dbReference type="PROSITE" id="PS50893">
    <property type="entry name" value="ABC_TRANSPORTER_2"/>
    <property type="match status" value="1"/>
</dbReference>
<sequence length="273" mass="31249">MVENVNLKDNTLDSKENNDLDIFSAEDNFKEIDYALELKDVYKSYGKKEVLKGLNLKVKKGEVFGFIGKNGIGKSTTIDCIVGLKDYDSGEILVLNLDNKKDALKCKSLIGYVPSEPITYEMMSGNEYLQFIASSYGMIQSSFNKNYAFLIKKFSMTPLDMDRKIREYSHGMKQKVCLMASLIHNPKIWILDEPTVGLDIMVYEVLLKMIKEFALHGRTVFITSHNIELVSKVCDRVSIINEGRVDTTIDFKKEPLKRRDLSKIFFKIYGDIE</sequence>
<evidence type="ECO:0000256" key="1">
    <source>
        <dbReference type="ARBA" id="ARBA00022448"/>
    </source>
</evidence>
<evidence type="ECO:0000259" key="4">
    <source>
        <dbReference type="PROSITE" id="PS50893"/>
    </source>
</evidence>
<reference evidence="5" key="2">
    <citation type="journal article" date="2021" name="PeerJ">
        <title>Extensive microbial diversity within the chicken gut microbiome revealed by metagenomics and culture.</title>
        <authorList>
            <person name="Gilroy R."/>
            <person name="Ravi A."/>
            <person name="Getino M."/>
            <person name="Pursley I."/>
            <person name="Horton D.L."/>
            <person name="Alikhan N.F."/>
            <person name="Baker D."/>
            <person name="Gharbi K."/>
            <person name="Hall N."/>
            <person name="Watson M."/>
            <person name="Adriaenssens E.M."/>
            <person name="Foster-Nyarko E."/>
            <person name="Jarju S."/>
            <person name="Secka A."/>
            <person name="Antonio M."/>
            <person name="Oren A."/>
            <person name="Chaudhuri R.R."/>
            <person name="La Ragione R."/>
            <person name="Hildebrand F."/>
            <person name="Pallen M.J."/>
        </authorList>
    </citation>
    <scope>NUCLEOTIDE SEQUENCE</scope>
    <source>
        <strain evidence="5">11159</strain>
    </source>
</reference>
<dbReference type="SMART" id="SM00382">
    <property type="entry name" value="AAA"/>
    <property type="match status" value="1"/>
</dbReference>